<feature type="compositionally biased region" description="Basic and acidic residues" evidence="1">
    <location>
        <begin position="1"/>
        <end position="38"/>
    </location>
</feature>
<comment type="caution">
    <text evidence="2">The sequence shown here is derived from an EMBL/GenBank/DDBJ whole genome shotgun (WGS) entry which is preliminary data.</text>
</comment>
<dbReference type="Proteomes" id="UP000187209">
    <property type="component" value="Unassembled WGS sequence"/>
</dbReference>
<keyword evidence="3" id="KW-1185">Reference proteome</keyword>
<reference evidence="2 3" key="1">
    <citation type="submission" date="2016-11" db="EMBL/GenBank/DDBJ databases">
        <title>The macronuclear genome of Stentor coeruleus: a giant cell with tiny introns.</title>
        <authorList>
            <person name="Slabodnick M."/>
            <person name="Ruby J.G."/>
            <person name="Reiff S.B."/>
            <person name="Swart E.C."/>
            <person name="Gosai S."/>
            <person name="Prabakaran S."/>
            <person name="Witkowska E."/>
            <person name="Larue G.E."/>
            <person name="Fisher S."/>
            <person name="Freeman R.M."/>
            <person name="Gunawardena J."/>
            <person name="Chu W."/>
            <person name="Stover N.A."/>
            <person name="Gregory B.D."/>
            <person name="Nowacki M."/>
            <person name="Derisi J."/>
            <person name="Roy S.W."/>
            <person name="Marshall W.F."/>
            <person name="Sood P."/>
        </authorList>
    </citation>
    <scope>NUCLEOTIDE SEQUENCE [LARGE SCALE GENOMIC DNA]</scope>
    <source>
        <strain evidence="2">WM001</strain>
    </source>
</reference>
<feature type="compositionally biased region" description="Polar residues" evidence="1">
    <location>
        <begin position="281"/>
        <end position="295"/>
    </location>
</feature>
<feature type="compositionally biased region" description="Polar residues" evidence="1">
    <location>
        <begin position="57"/>
        <end position="83"/>
    </location>
</feature>
<feature type="compositionally biased region" description="Basic and acidic residues" evidence="1">
    <location>
        <begin position="248"/>
        <end position="266"/>
    </location>
</feature>
<dbReference type="EMBL" id="MPUH01000102">
    <property type="protein sequence ID" value="OMJ90471.1"/>
    <property type="molecule type" value="Genomic_DNA"/>
</dbReference>
<accession>A0A1R2CNA9</accession>
<evidence type="ECO:0000313" key="2">
    <source>
        <dbReference type="EMBL" id="OMJ90471.1"/>
    </source>
</evidence>
<protein>
    <submittedName>
        <fullName evidence="2">Uncharacterized protein</fullName>
    </submittedName>
</protein>
<gene>
    <name evidence="2" type="ORF">SteCoe_7173</name>
</gene>
<dbReference type="AlphaFoldDB" id="A0A1R2CNA9"/>
<evidence type="ECO:0000256" key="1">
    <source>
        <dbReference type="SAM" id="MobiDB-lite"/>
    </source>
</evidence>
<proteinExistence type="predicted"/>
<feature type="compositionally biased region" description="Basic and acidic residues" evidence="1">
    <location>
        <begin position="99"/>
        <end position="120"/>
    </location>
</feature>
<name>A0A1R2CNA9_9CILI</name>
<feature type="compositionally biased region" description="Basic and acidic residues" evidence="1">
    <location>
        <begin position="134"/>
        <end position="144"/>
    </location>
</feature>
<organism evidence="2 3">
    <name type="scientific">Stentor coeruleus</name>
    <dbReference type="NCBI Taxonomy" id="5963"/>
    <lineage>
        <taxon>Eukaryota</taxon>
        <taxon>Sar</taxon>
        <taxon>Alveolata</taxon>
        <taxon>Ciliophora</taxon>
        <taxon>Postciliodesmatophora</taxon>
        <taxon>Heterotrichea</taxon>
        <taxon>Heterotrichida</taxon>
        <taxon>Stentoridae</taxon>
        <taxon>Stentor</taxon>
    </lineage>
</organism>
<feature type="region of interest" description="Disordered" evidence="1">
    <location>
        <begin position="281"/>
        <end position="305"/>
    </location>
</feature>
<sequence>MEEKLNTLNRDENTHSYDESQSLKDRKPYSQDYERQESPEAVNISVGGSFDHKESQSTRNIVISDTQDKNPSSLACSSPTSVPTIEKKDQSYTRFSPRNSDKTDPPAMKSSEENEIKDYKGVSAKVTKPGGNYRKSDSAGKYIRDSPGNFRRAEGKRESPRYAEPVRKHSSRDNFCDGGYRKESPSLKGEGKKISADLGSGNAQDRGSSADRRGQMQKVPNSPMKDPIQKVSEYYKDSPTVRPMPKPRNIELGRDSPKRSNMEEASKTFPNTFENILKYYSQNEPKSASQINTITKPPVRRTKPY</sequence>
<feature type="compositionally biased region" description="Basic and acidic residues" evidence="1">
    <location>
        <begin position="151"/>
        <end position="195"/>
    </location>
</feature>
<evidence type="ECO:0000313" key="3">
    <source>
        <dbReference type="Proteomes" id="UP000187209"/>
    </source>
</evidence>
<feature type="region of interest" description="Disordered" evidence="1">
    <location>
        <begin position="1"/>
        <end position="269"/>
    </location>
</feature>